<dbReference type="GO" id="GO:0043565">
    <property type="term" value="F:sequence-specific DNA binding"/>
    <property type="evidence" value="ECO:0007669"/>
    <property type="project" value="InterPro"/>
</dbReference>
<dbReference type="GO" id="GO:0003700">
    <property type="term" value="F:DNA-binding transcription factor activity"/>
    <property type="evidence" value="ECO:0007669"/>
    <property type="project" value="InterPro"/>
</dbReference>
<reference evidence="8 9" key="1">
    <citation type="submission" date="2018-01" db="EMBL/GenBank/DDBJ databases">
        <title>The whole genome sequencing and assembly of Paenibacillus chitinolyticus KCCM 41400 strain.</title>
        <authorList>
            <person name="Kim J.-Y."/>
            <person name="Park M.-K."/>
            <person name="Lee Y.-J."/>
            <person name="Yi H."/>
            <person name="Bahn Y.-S."/>
            <person name="Kim J.F."/>
            <person name="Lee D.-W."/>
        </authorList>
    </citation>
    <scope>NUCLEOTIDE SEQUENCE [LARGE SCALE GENOMIC DNA]</scope>
    <source>
        <strain evidence="8 9">KCCM 41400</strain>
    </source>
</reference>
<dbReference type="InterPro" id="IPR011006">
    <property type="entry name" value="CheY-like_superfamily"/>
</dbReference>
<dbReference type="SMART" id="SM00448">
    <property type="entry name" value="REC"/>
    <property type="match status" value="1"/>
</dbReference>
<evidence type="ECO:0000256" key="1">
    <source>
        <dbReference type="ARBA" id="ARBA00023015"/>
    </source>
</evidence>
<reference evidence="7 10" key="2">
    <citation type="submission" date="2022-05" db="EMBL/GenBank/DDBJ databases">
        <title>Genome Sequencing of Bee-Associated Microbes.</title>
        <authorList>
            <person name="Dunlap C."/>
        </authorList>
    </citation>
    <scope>NUCLEOTIDE SEQUENCE [LARGE SCALE GENOMIC DNA]</scope>
    <source>
        <strain evidence="7 10">NRRL B-23120</strain>
    </source>
</reference>
<dbReference type="OrthoDB" id="342399at2"/>
<keyword evidence="3" id="KW-0804">Transcription</keyword>
<gene>
    <name evidence="7" type="ORF">M5X16_06930</name>
    <name evidence="8" type="ORF">PC41400_06160</name>
</gene>
<evidence type="ECO:0000313" key="9">
    <source>
        <dbReference type="Proteomes" id="UP000288943"/>
    </source>
</evidence>
<keyword evidence="2 8" id="KW-0238">DNA-binding</keyword>
<dbReference type="InterPro" id="IPR009057">
    <property type="entry name" value="Homeodomain-like_sf"/>
</dbReference>
<dbReference type="CDD" id="cd17536">
    <property type="entry name" value="REC_YesN-like"/>
    <property type="match status" value="1"/>
</dbReference>
<proteinExistence type="predicted"/>
<feature type="domain" description="Response regulatory" evidence="6">
    <location>
        <begin position="3"/>
        <end position="120"/>
    </location>
</feature>
<dbReference type="Gene3D" id="1.10.10.60">
    <property type="entry name" value="Homeodomain-like"/>
    <property type="match status" value="2"/>
</dbReference>
<evidence type="ECO:0000256" key="2">
    <source>
        <dbReference type="ARBA" id="ARBA00023125"/>
    </source>
</evidence>
<dbReference type="EMBL" id="JAMDMJ010000008">
    <property type="protein sequence ID" value="MCY9595498.1"/>
    <property type="molecule type" value="Genomic_DNA"/>
</dbReference>
<dbReference type="InterPro" id="IPR001789">
    <property type="entry name" value="Sig_transdc_resp-reg_receiver"/>
</dbReference>
<dbReference type="InterPro" id="IPR020449">
    <property type="entry name" value="Tscrpt_reg_AraC-type_HTH"/>
</dbReference>
<dbReference type="PROSITE" id="PS50110">
    <property type="entry name" value="RESPONSE_REGULATORY"/>
    <property type="match status" value="1"/>
</dbReference>
<feature type="modified residue" description="4-aspartylphosphate" evidence="4">
    <location>
        <position position="55"/>
    </location>
</feature>
<dbReference type="GO" id="GO:0000160">
    <property type="term" value="P:phosphorelay signal transduction system"/>
    <property type="evidence" value="ECO:0007669"/>
    <property type="project" value="InterPro"/>
</dbReference>
<dbReference type="GeneID" id="95374400"/>
<evidence type="ECO:0000259" key="5">
    <source>
        <dbReference type="PROSITE" id="PS01124"/>
    </source>
</evidence>
<dbReference type="EMBL" id="CP026520">
    <property type="protein sequence ID" value="QAV17269.1"/>
    <property type="molecule type" value="Genomic_DNA"/>
</dbReference>
<evidence type="ECO:0000313" key="7">
    <source>
        <dbReference type="EMBL" id="MCY9595498.1"/>
    </source>
</evidence>
<protein>
    <submittedName>
        <fullName evidence="8">DNA-binding response regulator</fullName>
    </submittedName>
    <submittedName>
        <fullName evidence="7">Helix-turn-helix domain-containing protein</fullName>
    </submittedName>
</protein>
<evidence type="ECO:0000313" key="8">
    <source>
        <dbReference type="EMBL" id="QAV17269.1"/>
    </source>
</evidence>
<dbReference type="SUPFAM" id="SSF46689">
    <property type="entry name" value="Homeodomain-like"/>
    <property type="match status" value="2"/>
</dbReference>
<dbReference type="PRINTS" id="PR00032">
    <property type="entry name" value="HTHARAC"/>
</dbReference>
<evidence type="ECO:0000313" key="10">
    <source>
        <dbReference type="Proteomes" id="UP001527202"/>
    </source>
</evidence>
<dbReference type="SMART" id="SM00342">
    <property type="entry name" value="HTH_ARAC"/>
    <property type="match status" value="1"/>
</dbReference>
<accession>A0A410WS84</accession>
<evidence type="ECO:0000259" key="6">
    <source>
        <dbReference type="PROSITE" id="PS50110"/>
    </source>
</evidence>
<dbReference type="PANTHER" id="PTHR43280:SF28">
    <property type="entry name" value="HTH-TYPE TRANSCRIPTIONAL ACTIVATOR RHAS"/>
    <property type="match status" value="1"/>
</dbReference>
<dbReference type="Proteomes" id="UP000288943">
    <property type="component" value="Chromosome"/>
</dbReference>
<dbReference type="Gene3D" id="3.40.50.2300">
    <property type="match status" value="1"/>
</dbReference>
<keyword evidence="4" id="KW-0597">Phosphoprotein</keyword>
<dbReference type="Pfam" id="PF12833">
    <property type="entry name" value="HTH_18"/>
    <property type="match status" value="1"/>
</dbReference>
<feature type="domain" description="HTH araC/xylS-type" evidence="5">
    <location>
        <begin position="432"/>
        <end position="530"/>
    </location>
</feature>
<keyword evidence="1" id="KW-0805">Transcription regulation</keyword>
<sequence length="530" mass="60701">MYNVMLIDDDVPMLKYLHKLIDWEACGLHVAGETYSSVRALQMFKELLPDIVVTDIGLPQMNGLELAAQFSSIKPGVRIIFLTCHEDFHYAKQALLLNADDYLIKDELTEDQLLRSLKQSVGRIQQSVVSLEQVSYREDVNRNRDLLKESLFQRLIKGTEADGLLGYAERLGVEWKHPAYALLLGHLSLAGLPEKYASRDMPLLRYGVYNIACEVAQTYEGVTVFNTGDFLVILLNYRPGLTFNEKQYLHDYTADLRDKCDRFLHVGLRFWSSPARLELSSAGPTFRSMAKNRYRFYYADSGYAAPKFDDGSEVYYLPAEGLFGQELEDIGAAAAHRDHALLEEAIERIRRTACGKLADPEELNRLCVRKVRQLFIQQARPGADAEEDEWIPYLQTAMHVDDALAVFGWMIQRLMIGTDTGAAPAVKEPKLQVIDDYIYRHLGENVSSIDVAEHLFMNPSYFSRYFKRLTGESFTDYAHRYKVKIACKALQMSEDPVELIAAKLGYSDRTYFSKVFKKYTGRTPREYRER</sequence>
<dbReference type="Proteomes" id="UP001527202">
    <property type="component" value="Unassembled WGS sequence"/>
</dbReference>
<dbReference type="PROSITE" id="PS01124">
    <property type="entry name" value="HTH_ARAC_FAMILY_2"/>
    <property type="match status" value="1"/>
</dbReference>
<dbReference type="AlphaFoldDB" id="A0A410WS84"/>
<organism evidence="8 9">
    <name type="scientific">Paenibacillus chitinolyticus</name>
    <dbReference type="NCBI Taxonomy" id="79263"/>
    <lineage>
        <taxon>Bacteria</taxon>
        <taxon>Bacillati</taxon>
        <taxon>Bacillota</taxon>
        <taxon>Bacilli</taxon>
        <taxon>Bacillales</taxon>
        <taxon>Paenibacillaceae</taxon>
        <taxon>Paenibacillus</taxon>
    </lineage>
</organism>
<dbReference type="PANTHER" id="PTHR43280">
    <property type="entry name" value="ARAC-FAMILY TRANSCRIPTIONAL REGULATOR"/>
    <property type="match status" value="1"/>
</dbReference>
<dbReference type="RefSeq" id="WP_042229699.1">
    <property type="nucleotide sequence ID" value="NZ_CP026520.1"/>
</dbReference>
<dbReference type="SUPFAM" id="SSF52172">
    <property type="entry name" value="CheY-like"/>
    <property type="match status" value="1"/>
</dbReference>
<dbReference type="InterPro" id="IPR018060">
    <property type="entry name" value="HTH_AraC"/>
</dbReference>
<name>A0A410WS84_9BACL</name>
<evidence type="ECO:0000256" key="4">
    <source>
        <dbReference type="PROSITE-ProRule" id="PRU00169"/>
    </source>
</evidence>
<evidence type="ECO:0000256" key="3">
    <source>
        <dbReference type="ARBA" id="ARBA00023163"/>
    </source>
</evidence>
<dbReference type="Pfam" id="PF00072">
    <property type="entry name" value="Response_reg"/>
    <property type="match status" value="1"/>
</dbReference>
<keyword evidence="10" id="KW-1185">Reference proteome</keyword>
<dbReference type="KEGG" id="pchi:PC41400_06160"/>